<keyword evidence="16" id="KW-1185">Reference proteome</keyword>
<dbReference type="GO" id="GO:0046872">
    <property type="term" value="F:metal ion binding"/>
    <property type="evidence" value="ECO:0007669"/>
    <property type="project" value="UniProtKB-KW"/>
</dbReference>
<keyword evidence="8" id="KW-0378">Hydrolase</keyword>
<evidence type="ECO:0000256" key="12">
    <source>
        <dbReference type="SAM" id="MobiDB-lite"/>
    </source>
</evidence>
<evidence type="ECO:0000256" key="11">
    <source>
        <dbReference type="ARBA" id="ARBA00023204"/>
    </source>
</evidence>
<evidence type="ECO:0000256" key="10">
    <source>
        <dbReference type="ARBA" id="ARBA00023014"/>
    </source>
</evidence>
<dbReference type="PANTHER" id="PTHR33693:SF1">
    <property type="entry name" value="TYPE-4 URACIL-DNA GLYCOSYLASE"/>
    <property type="match status" value="1"/>
</dbReference>
<dbReference type="SUPFAM" id="SSF52141">
    <property type="entry name" value="Uracil-DNA glycosylase-like"/>
    <property type="match status" value="1"/>
</dbReference>
<dbReference type="OrthoDB" id="5290748at2"/>
<evidence type="ECO:0000256" key="3">
    <source>
        <dbReference type="ARBA" id="ARBA00012030"/>
    </source>
</evidence>
<dbReference type="GO" id="GO:0051539">
    <property type="term" value="F:4 iron, 4 sulfur cluster binding"/>
    <property type="evidence" value="ECO:0007669"/>
    <property type="project" value="UniProtKB-KW"/>
</dbReference>
<dbReference type="InterPro" id="IPR036895">
    <property type="entry name" value="Uracil-DNA_glycosylase-like_sf"/>
</dbReference>
<evidence type="ECO:0000256" key="4">
    <source>
        <dbReference type="ARBA" id="ARBA00019403"/>
    </source>
</evidence>
<name>A0A162T152_9BURK</name>
<evidence type="ECO:0000256" key="1">
    <source>
        <dbReference type="ARBA" id="ARBA00001400"/>
    </source>
</evidence>
<accession>A0A162T152</accession>
<keyword evidence="9" id="KW-0408">Iron</keyword>
<dbReference type="InterPro" id="IPR005122">
    <property type="entry name" value="Uracil-DNA_glycosylase-like"/>
</dbReference>
<evidence type="ECO:0000313" key="16">
    <source>
        <dbReference type="Proteomes" id="UP000185657"/>
    </source>
</evidence>
<dbReference type="InterPro" id="IPR051536">
    <property type="entry name" value="UDG_Type-4/5"/>
</dbReference>
<reference evidence="14 17" key="2">
    <citation type="submission" date="2016-10" db="EMBL/GenBank/DDBJ databases">
        <title>Hydorgenophaga sp. LPB0072 isolated from gastropod.</title>
        <authorList>
            <person name="Kim E."/>
            <person name="Yi H."/>
        </authorList>
    </citation>
    <scope>NUCLEOTIDE SEQUENCE [LARGE SCALE GENOMIC DNA]</scope>
    <source>
        <strain evidence="14 17">LPB0072</strain>
    </source>
</reference>
<organism evidence="14 17">
    <name type="scientific">Hydrogenophaga crassostreae</name>
    <dbReference type="NCBI Taxonomy" id="1763535"/>
    <lineage>
        <taxon>Bacteria</taxon>
        <taxon>Pseudomonadati</taxon>
        <taxon>Pseudomonadota</taxon>
        <taxon>Betaproteobacteria</taxon>
        <taxon>Burkholderiales</taxon>
        <taxon>Comamonadaceae</taxon>
        <taxon>Hydrogenophaga</taxon>
    </lineage>
</organism>
<feature type="domain" description="Uracil-DNA glycosylase-like" evidence="13">
    <location>
        <begin position="128"/>
        <end position="275"/>
    </location>
</feature>
<dbReference type="Proteomes" id="UP000185680">
    <property type="component" value="Chromosome"/>
</dbReference>
<keyword evidence="10" id="KW-0411">Iron-sulfur</keyword>
<evidence type="ECO:0000256" key="7">
    <source>
        <dbReference type="ARBA" id="ARBA00022763"/>
    </source>
</evidence>
<dbReference type="GO" id="GO:0004844">
    <property type="term" value="F:uracil DNA N-glycosylase activity"/>
    <property type="evidence" value="ECO:0007669"/>
    <property type="project" value="UniProtKB-EC"/>
</dbReference>
<dbReference type="Pfam" id="PF03167">
    <property type="entry name" value="UDG"/>
    <property type="match status" value="1"/>
</dbReference>
<evidence type="ECO:0000313" key="14">
    <source>
        <dbReference type="EMBL" id="AOW11844.1"/>
    </source>
</evidence>
<comment type="similarity">
    <text evidence="2">Belongs to the uracil-DNA glycosylase (UDG) superfamily. Type 4 (UDGa) family.</text>
</comment>
<evidence type="ECO:0000313" key="17">
    <source>
        <dbReference type="Proteomes" id="UP000185680"/>
    </source>
</evidence>
<dbReference type="SMART" id="SM00987">
    <property type="entry name" value="UreE_C"/>
    <property type="match status" value="1"/>
</dbReference>
<evidence type="ECO:0000256" key="6">
    <source>
        <dbReference type="ARBA" id="ARBA00022723"/>
    </source>
</evidence>
<dbReference type="InterPro" id="IPR005273">
    <property type="entry name" value="Ura-DNA_glyco_family4"/>
</dbReference>
<comment type="catalytic activity">
    <reaction evidence="1">
        <text>Hydrolyzes single-stranded DNA or mismatched double-stranded DNA and polynucleotides, releasing free uracil.</text>
        <dbReference type="EC" id="3.2.2.27"/>
    </reaction>
</comment>
<dbReference type="PANTHER" id="PTHR33693">
    <property type="entry name" value="TYPE-5 URACIL-DNA GLYCOSYLASE"/>
    <property type="match status" value="1"/>
</dbReference>
<dbReference type="SMART" id="SM00986">
    <property type="entry name" value="UDG"/>
    <property type="match status" value="1"/>
</dbReference>
<evidence type="ECO:0000256" key="2">
    <source>
        <dbReference type="ARBA" id="ARBA00006521"/>
    </source>
</evidence>
<gene>
    <name evidence="14" type="ORF">LPB072_02155</name>
    <name evidence="15" type="ORF">LPB72_08795</name>
</gene>
<dbReference type="EMBL" id="LVWD01000009">
    <property type="protein sequence ID" value="OAD42308.1"/>
    <property type="molecule type" value="Genomic_DNA"/>
</dbReference>
<dbReference type="KEGG" id="hyl:LPB072_02155"/>
<reference evidence="15 16" key="1">
    <citation type="submission" date="2016-02" db="EMBL/GenBank/DDBJ databases">
        <title>Draft genome sequence of Hydrogenophaga sp. LPB0072.</title>
        <authorList>
            <person name="Shin S.-K."/>
            <person name="Yi H."/>
        </authorList>
    </citation>
    <scope>NUCLEOTIDE SEQUENCE [LARGE SCALE GENOMIC DNA]</scope>
    <source>
        <strain evidence="15 16">LPB0072</strain>
    </source>
</reference>
<keyword evidence="11" id="KW-0234">DNA repair</keyword>
<dbReference type="Proteomes" id="UP000185657">
    <property type="component" value="Unassembled WGS sequence"/>
</dbReference>
<feature type="region of interest" description="Disordered" evidence="12">
    <location>
        <begin position="70"/>
        <end position="90"/>
    </location>
</feature>
<dbReference type="AlphaFoldDB" id="A0A162T152"/>
<protein>
    <recommendedName>
        <fullName evidence="4">Type-4 uracil-DNA glycosylase</fullName>
        <ecNumber evidence="3">3.2.2.27</ecNumber>
    </recommendedName>
</protein>
<dbReference type="STRING" id="1763535.LPB072_02155"/>
<dbReference type="RefSeq" id="WP_066088993.1">
    <property type="nucleotide sequence ID" value="NZ_CP017476.1"/>
</dbReference>
<evidence type="ECO:0000259" key="13">
    <source>
        <dbReference type="SMART" id="SM00986"/>
    </source>
</evidence>
<evidence type="ECO:0000256" key="5">
    <source>
        <dbReference type="ARBA" id="ARBA00022485"/>
    </source>
</evidence>
<sequence length="290" mass="31033">MSEQAPQAEPPDTSFVPDLDARQRAMLAEMGVRVWAPRAVPKVVAIDRPVAPPPAVVQAPVAPREPAAPARAVAPPVPRPASAVVEPKTSSLKPMPEGIAAMDWAALEATVSDCQACGLCQRRKHAVWGTGDVNGDWLVVGDPPSEEEDAQGQPFVGPAGELLDNMLRAVGQSRERGAYLTSVVKCRPPSSGIPSSEELTQCSAYLARQVALVKPKVIIAMGRFACEVLTQSRDHLGRLRGREHLFEAVPVIATYHPNALLRTQADKAKAWADLCLAMDVVDRATTPQDL</sequence>
<proteinExistence type="inferred from homology"/>
<evidence type="ECO:0000256" key="9">
    <source>
        <dbReference type="ARBA" id="ARBA00023004"/>
    </source>
</evidence>
<keyword evidence="7" id="KW-0227">DNA damage</keyword>
<evidence type="ECO:0000256" key="8">
    <source>
        <dbReference type="ARBA" id="ARBA00022801"/>
    </source>
</evidence>
<dbReference type="NCBIfam" id="TIGR00758">
    <property type="entry name" value="UDG_fam4"/>
    <property type="match status" value="1"/>
</dbReference>
<dbReference type="CDD" id="cd10030">
    <property type="entry name" value="UDG-F4_TTUDGA_SPO1dp_like"/>
    <property type="match status" value="1"/>
</dbReference>
<dbReference type="EC" id="3.2.2.27" evidence="3"/>
<dbReference type="GO" id="GO:0006281">
    <property type="term" value="P:DNA repair"/>
    <property type="evidence" value="ECO:0007669"/>
    <property type="project" value="UniProtKB-KW"/>
</dbReference>
<evidence type="ECO:0000313" key="15">
    <source>
        <dbReference type="EMBL" id="OAD42308.1"/>
    </source>
</evidence>
<dbReference type="Gene3D" id="3.40.470.10">
    <property type="entry name" value="Uracil-DNA glycosylase-like domain"/>
    <property type="match status" value="1"/>
</dbReference>
<dbReference type="EMBL" id="CP017476">
    <property type="protein sequence ID" value="AOW11844.1"/>
    <property type="molecule type" value="Genomic_DNA"/>
</dbReference>
<feature type="compositionally biased region" description="Low complexity" evidence="12">
    <location>
        <begin position="70"/>
        <end position="85"/>
    </location>
</feature>
<keyword evidence="6" id="KW-0479">Metal-binding</keyword>
<keyword evidence="5" id="KW-0004">4Fe-4S</keyword>